<accession>A0A7S4HRE1</accession>
<evidence type="ECO:0008006" key="2">
    <source>
        <dbReference type="Google" id="ProtNLM"/>
    </source>
</evidence>
<protein>
    <recommendedName>
        <fullName evidence="2">Chitin-binding type-2 domain-containing protein</fullName>
    </recommendedName>
</protein>
<sequence length="689" mass="74861">MRIQLHQYALAAFFASSIQRNHHVAVLAVAAPAASLSRPTASLDLHEGFLSIEEIDALVRGIGPAADDANDDSAVDTHYEPVRLPQDIADRLRHLGGTCGARRSAPVMTMLMTATTDRHRDCRVPQSEGKVVEDDVAFVFLSSDSESHFEHGGTRVPVVAGNLVKFRGDVPHRTVVPPGSRVRIAGPFHLRTLEYVGSCPRECNDASDCPGGEHFNVCTCTTKKERRRLDAKEKGLGQLRSLEYWDDFLEEQEQKGNEICICKQAEGACRVGDMCQELDVNTCARGFKGNFHGAGTKCSEPASSGIKRGPCCFSDRTDMNFQENYCEQMTPGHFIGEGMYQRDCPPNGNYGACCFDTDCKALPDNICSLRGGEFMGKETTCKDHCLGACCSPEECKIVTKTGSNKTCQGQGANFVGPGSDCMAGNCPTNCQATLSSAESLTFPDQQDKISLVQGDSAVTGQVYKDYFQECDATILPSKAMWYNLKNDFPAGFDRRVTISTCADDIPGASSSFTSSLTVQTGPCTDLACVDEIEGNESKTCNKGATVEFCAEYGKEYHILVHGYENFCSLASGLFTLAVRDDGYGEGCGPPLTTTDLPISSDEGTTTTTEVATTTTEHPKWDCSDLESIFGCPNPCEPGMRDGDAYHPFCSDETKYFQCGYWGSCTLMQCCDPDTTKWDNSVKTCVHKSD</sequence>
<dbReference type="AlphaFoldDB" id="A0A7S4HRE1"/>
<proteinExistence type="predicted"/>
<organism evidence="1">
    <name type="scientific">Odontella aurita</name>
    <dbReference type="NCBI Taxonomy" id="265563"/>
    <lineage>
        <taxon>Eukaryota</taxon>
        <taxon>Sar</taxon>
        <taxon>Stramenopiles</taxon>
        <taxon>Ochrophyta</taxon>
        <taxon>Bacillariophyta</taxon>
        <taxon>Mediophyceae</taxon>
        <taxon>Biddulphiophycidae</taxon>
        <taxon>Eupodiscales</taxon>
        <taxon>Odontellaceae</taxon>
        <taxon>Odontella</taxon>
    </lineage>
</organism>
<name>A0A7S4HRE1_9STRA</name>
<gene>
    <name evidence="1" type="ORF">OAUR00152_LOCUS3089</name>
</gene>
<reference evidence="1" key="1">
    <citation type="submission" date="2021-01" db="EMBL/GenBank/DDBJ databases">
        <authorList>
            <person name="Corre E."/>
            <person name="Pelletier E."/>
            <person name="Niang G."/>
            <person name="Scheremetjew M."/>
            <person name="Finn R."/>
            <person name="Kale V."/>
            <person name="Holt S."/>
            <person name="Cochrane G."/>
            <person name="Meng A."/>
            <person name="Brown T."/>
            <person name="Cohen L."/>
        </authorList>
    </citation>
    <scope>NUCLEOTIDE SEQUENCE</scope>
    <source>
        <strain evidence="1">Isolate 1302-5</strain>
    </source>
</reference>
<evidence type="ECO:0000313" key="1">
    <source>
        <dbReference type="EMBL" id="CAE2207088.1"/>
    </source>
</evidence>
<dbReference type="EMBL" id="HBKQ01004503">
    <property type="protein sequence ID" value="CAE2207088.1"/>
    <property type="molecule type" value="Transcribed_RNA"/>
</dbReference>